<dbReference type="EMBL" id="OZ034813">
    <property type="protein sequence ID" value="CAL1354008.1"/>
    <property type="molecule type" value="Genomic_DNA"/>
</dbReference>
<keyword evidence="3" id="KW-1185">Reference proteome</keyword>
<feature type="region of interest" description="Disordered" evidence="1">
    <location>
        <begin position="62"/>
        <end position="83"/>
    </location>
</feature>
<protein>
    <submittedName>
        <fullName evidence="2">Uncharacterized protein</fullName>
    </submittedName>
</protein>
<proteinExistence type="predicted"/>
<dbReference type="AlphaFoldDB" id="A0AAV2CDP1"/>
<evidence type="ECO:0000256" key="1">
    <source>
        <dbReference type="SAM" id="MobiDB-lite"/>
    </source>
</evidence>
<reference evidence="2 3" key="1">
    <citation type="submission" date="2024-04" db="EMBL/GenBank/DDBJ databases">
        <authorList>
            <person name="Fracassetti M."/>
        </authorList>
    </citation>
    <scope>NUCLEOTIDE SEQUENCE [LARGE SCALE GENOMIC DNA]</scope>
</reference>
<gene>
    <name evidence="2" type="ORF">LTRI10_LOCUS1866</name>
</gene>
<evidence type="ECO:0000313" key="2">
    <source>
        <dbReference type="EMBL" id="CAL1354008.1"/>
    </source>
</evidence>
<name>A0AAV2CDP1_9ROSI</name>
<dbReference type="Proteomes" id="UP001497516">
    <property type="component" value="Chromosome 1"/>
</dbReference>
<evidence type="ECO:0000313" key="3">
    <source>
        <dbReference type="Proteomes" id="UP001497516"/>
    </source>
</evidence>
<sequence>MFGDADAQSAAPERTASRRLQQDEMWSRAPQVDAAKNVKLLGTNRSPRGFLVAKTPSICPNRSLRRAGNRGNGFVLGEQGGQSRTDDLVTDAIAMDARVIPQKG</sequence>
<feature type="region of interest" description="Disordered" evidence="1">
    <location>
        <begin position="1"/>
        <end position="28"/>
    </location>
</feature>
<accession>A0AAV2CDP1</accession>
<organism evidence="2 3">
    <name type="scientific">Linum trigynum</name>
    <dbReference type="NCBI Taxonomy" id="586398"/>
    <lineage>
        <taxon>Eukaryota</taxon>
        <taxon>Viridiplantae</taxon>
        <taxon>Streptophyta</taxon>
        <taxon>Embryophyta</taxon>
        <taxon>Tracheophyta</taxon>
        <taxon>Spermatophyta</taxon>
        <taxon>Magnoliopsida</taxon>
        <taxon>eudicotyledons</taxon>
        <taxon>Gunneridae</taxon>
        <taxon>Pentapetalae</taxon>
        <taxon>rosids</taxon>
        <taxon>fabids</taxon>
        <taxon>Malpighiales</taxon>
        <taxon>Linaceae</taxon>
        <taxon>Linum</taxon>
    </lineage>
</organism>